<evidence type="ECO:0000259" key="3">
    <source>
        <dbReference type="PROSITE" id="PS51175"/>
    </source>
</evidence>
<dbReference type="RefSeq" id="WP_277568595.1">
    <property type="nucleotide sequence ID" value="NZ_JAPDHZ010000008.1"/>
</dbReference>
<dbReference type="PROSITE" id="PS51175">
    <property type="entry name" value="CBM6"/>
    <property type="match status" value="2"/>
</dbReference>
<accession>A0A9X4KMX8</accession>
<feature type="signal peptide" evidence="2">
    <location>
        <begin position="1"/>
        <end position="37"/>
    </location>
</feature>
<evidence type="ECO:0000313" key="5">
    <source>
        <dbReference type="Proteomes" id="UP001153387"/>
    </source>
</evidence>
<keyword evidence="5" id="KW-1185">Reference proteome</keyword>
<evidence type="ECO:0000256" key="2">
    <source>
        <dbReference type="SAM" id="SignalP"/>
    </source>
</evidence>
<dbReference type="Pfam" id="PF03422">
    <property type="entry name" value="CBM_6"/>
    <property type="match status" value="2"/>
</dbReference>
<dbReference type="SMART" id="SM00606">
    <property type="entry name" value="CBD_IV"/>
    <property type="match status" value="2"/>
</dbReference>
<dbReference type="Proteomes" id="UP001153387">
    <property type="component" value="Unassembled WGS sequence"/>
</dbReference>
<dbReference type="EMBL" id="JAPDHZ010000008">
    <property type="protein sequence ID" value="MDG0794875.1"/>
    <property type="molecule type" value="Genomic_DNA"/>
</dbReference>
<dbReference type="GO" id="GO:0030246">
    <property type="term" value="F:carbohydrate binding"/>
    <property type="evidence" value="ECO:0007669"/>
    <property type="project" value="InterPro"/>
</dbReference>
<feature type="domain" description="CBM6" evidence="3">
    <location>
        <begin position="172"/>
        <end position="264"/>
    </location>
</feature>
<feature type="chain" id="PRO_5040913169" evidence="2">
    <location>
        <begin position="38"/>
        <end position="264"/>
    </location>
</feature>
<keyword evidence="1 2" id="KW-0732">Signal</keyword>
<dbReference type="Gene3D" id="2.60.120.260">
    <property type="entry name" value="Galactose-binding domain-like"/>
    <property type="match status" value="2"/>
</dbReference>
<dbReference type="AlphaFoldDB" id="A0A9X4KMX8"/>
<dbReference type="InterPro" id="IPR005084">
    <property type="entry name" value="CBM6"/>
</dbReference>
<gene>
    <name evidence="4" type="ORF">OMP38_31650</name>
</gene>
<protein>
    <submittedName>
        <fullName evidence="4">Carbohydrate-binding protein</fullName>
    </submittedName>
</protein>
<sequence length="264" mass="26823">MNVNQRFRMTWPRFCAALLTAALLLGQWAWSPSVASAASAFVQTAASGYSSQSGIQLESSSEGGQNVAFIDNGDYIAFSNVDFGSGASTFQVRVASNASGGAIEARLDGVNGTLVATAQVPGTGGWQNWTTVTANASGATGVHALYLKFTGGSGNLFNLLWFKFASGLSAFNQIEAEAYNGQFGIQTEATSDAGGGSNVGFIDNGDYLLFNGVDFGSGASSVQARVASAAGGGSIEFRLDSLTGTLIGTVAVSGTGGLAELDDG</sequence>
<dbReference type="InterPro" id="IPR006584">
    <property type="entry name" value="Cellulose-bd_IV"/>
</dbReference>
<name>A0A9X4KMX8_9BACL</name>
<comment type="caution">
    <text evidence="4">The sequence shown here is derived from an EMBL/GenBank/DDBJ whole genome shotgun (WGS) entry which is preliminary data.</text>
</comment>
<dbReference type="SUPFAM" id="SSF49785">
    <property type="entry name" value="Galactose-binding domain-like"/>
    <property type="match status" value="2"/>
</dbReference>
<dbReference type="CDD" id="cd04084">
    <property type="entry name" value="CBM6_xylanase-like"/>
    <property type="match status" value="2"/>
</dbReference>
<evidence type="ECO:0000313" key="4">
    <source>
        <dbReference type="EMBL" id="MDG0794875.1"/>
    </source>
</evidence>
<organism evidence="4 5">
    <name type="scientific">Cohnella ginsengisoli</name>
    <dbReference type="NCBI Taxonomy" id="425004"/>
    <lineage>
        <taxon>Bacteria</taxon>
        <taxon>Bacillati</taxon>
        <taxon>Bacillota</taxon>
        <taxon>Bacilli</taxon>
        <taxon>Bacillales</taxon>
        <taxon>Paenibacillaceae</taxon>
        <taxon>Cohnella</taxon>
    </lineage>
</organism>
<reference evidence="4 5" key="1">
    <citation type="submission" date="2022-10" db="EMBL/GenBank/DDBJ databases">
        <title>Comparative genomic analysis of Cohnella hashimotonis sp. nov., isolated from the International Space Station.</title>
        <authorList>
            <person name="Simpson A."/>
            <person name="Venkateswaran K."/>
        </authorList>
    </citation>
    <scope>NUCLEOTIDE SEQUENCE [LARGE SCALE GENOMIC DNA]</scope>
    <source>
        <strain evidence="4 5">DSM 18997</strain>
    </source>
</reference>
<proteinExistence type="predicted"/>
<dbReference type="InterPro" id="IPR008979">
    <property type="entry name" value="Galactose-bd-like_sf"/>
</dbReference>
<evidence type="ECO:0000256" key="1">
    <source>
        <dbReference type="ARBA" id="ARBA00022729"/>
    </source>
</evidence>
<feature type="domain" description="CBM6" evidence="3">
    <location>
        <begin position="40"/>
        <end position="165"/>
    </location>
</feature>